<dbReference type="PROSITE" id="PS50043">
    <property type="entry name" value="HTH_LUXR_2"/>
    <property type="match status" value="1"/>
</dbReference>
<dbReference type="CDD" id="cd06170">
    <property type="entry name" value="LuxR_C_like"/>
    <property type="match status" value="1"/>
</dbReference>
<dbReference type="Pfam" id="PF00072">
    <property type="entry name" value="Response_reg"/>
    <property type="match status" value="1"/>
</dbReference>
<dbReference type="PANTHER" id="PTHR44688:SF16">
    <property type="entry name" value="DNA-BINDING TRANSCRIPTIONAL ACTIVATOR DEVR_DOSR"/>
    <property type="match status" value="1"/>
</dbReference>
<dbReference type="SMART" id="SM00448">
    <property type="entry name" value="REC"/>
    <property type="match status" value="1"/>
</dbReference>
<dbReference type="PANTHER" id="PTHR44688">
    <property type="entry name" value="DNA-BINDING TRANSCRIPTIONAL ACTIVATOR DEVR_DOSR"/>
    <property type="match status" value="1"/>
</dbReference>
<reference evidence="10 11" key="1">
    <citation type="submission" date="2019-03" db="EMBL/GenBank/DDBJ databases">
        <title>Genome sequence of Thiobacillaceae bacterium LSR1, a sulfur-oxidizing bacterium isolated from freshwater sediment.</title>
        <authorList>
            <person name="Li S."/>
        </authorList>
    </citation>
    <scope>NUCLEOTIDE SEQUENCE [LARGE SCALE GENOMIC DNA]</scope>
    <source>
        <strain evidence="10 11">LSR1</strain>
    </source>
</reference>
<dbReference type="SMART" id="SM00421">
    <property type="entry name" value="HTH_LUXR"/>
    <property type="match status" value="1"/>
</dbReference>
<dbReference type="GO" id="GO:0003677">
    <property type="term" value="F:DNA binding"/>
    <property type="evidence" value="ECO:0007669"/>
    <property type="project" value="UniProtKB-KW"/>
</dbReference>
<dbReference type="PRINTS" id="PR00038">
    <property type="entry name" value="HTHLUXR"/>
</dbReference>
<feature type="domain" description="Response regulatory" evidence="9">
    <location>
        <begin position="5"/>
        <end position="119"/>
    </location>
</feature>
<sequence>MNRPTVFVVDDDAAIRYSLGMLLETEGYSVQTHKSGEDFLAAFDHGSQGCVILDLRMPGMGGLEVQAELTRRGVHLPIIFLSGVGDIPTTVDAMKAGAEDFLTKPTESSVLIGKVRAVVDKAEHLKDLNQESDELRARLNELTDREREILSMAISGQSSKGIAQQLGLSQRTVENHRLRINKKLRTGNLLEFYHRAARCGIELEPPARYN</sequence>
<dbReference type="RefSeq" id="WP_131447054.1">
    <property type="nucleotide sequence ID" value="NZ_SJZB01000035.1"/>
</dbReference>
<evidence type="ECO:0000256" key="7">
    <source>
        <dbReference type="SAM" id="Coils"/>
    </source>
</evidence>
<dbReference type="InterPro" id="IPR000792">
    <property type="entry name" value="Tscrpt_reg_LuxR_C"/>
</dbReference>
<evidence type="ECO:0000259" key="8">
    <source>
        <dbReference type="PROSITE" id="PS50043"/>
    </source>
</evidence>
<dbReference type="Pfam" id="PF00196">
    <property type="entry name" value="GerE"/>
    <property type="match status" value="1"/>
</dbReference>
<dbReference type="SUPFAM" id="SSF52172">
    <property type="entry name" value="CheY-like"/>
    <property type="match status" value="1"/>
</dbReference>
<proteinExistence type="predicted"/>
<keyword evidence="5" id="KW-0804">Transcription</keyword>
<dbReference type="CDD" id="cd17537">
    <property type="entry name" value="REC_FixJ"/>
    <property type="match status" value="1"/>
</dbReference>
<dbReference type="PROSITE" id="PS50110">
    <property type="entry name" value="RESPONSE_REGULATORY"/>
    <property type="match status" value="1"/>
</dbReference>
<dbReference type="InterPro" id="IPR016032">
    <property type="entry name" value="Sig_transdc_resp-reg_C-effctor"/>
</dbReference>
<evidence type="ECO:0000313" key="11">
    <source>
        <dbReference type="Proteomes" id="UP000295443"/>
    </source>
</evidence>
<evidence type="ECO:0000259" key="9">
    <source>
        <dbReference type="PROSITE" id="PS50110"/>
    </source>
</evidence>
<evidence type="ECO:0000313" key="10">
    <source>
        <dbReference type="EMBL" id="TCJ13928.1"/>
    </source>
</evidence>
<evidence type="ECO:0000256" key="3">
    <source>
        <dbReference type="ARBA" id="ARBA00023015"/>
    </source>
</evidence>
<keyword evidence="3" id="KW-0805">Transcription regulation</keyword>
<dbReference type="Gene3D" id="1.10.10.10">
    <property type="entry name" value="Winged helix-like DNA-binding domain superfamily/Winged helix DNA-binding domain"/>
    <property type="match status" value="1"/>
</dbReference>
<dbReference type="SUPFAM" id="SSF46894">
    <property type="entry name" value="C-terminal effector domain of the bipartite response regulators"/>
    <property type="match status" value="1"/>
</dbReference>
<name>A0A4R1BAI5_9PROT</name>
<keyword evidence="1 6" id="KW-0597">Phosphoprotein</keyword>
<feature type="coiled-coil region" evidence="7">
    <location>
        <begin position="118"/>
        <end position="145"/>
    </location>
</feature>
<dbReference type="OrthoDB" id="9802186at2"/>
<feature type="modified residue" description="4-aspartylphosphate" evidence="6">
    <location>
        <position position="54"/>
    </location>
</feature>
<keyword evidence="4" id="KW-0238">DNA-binding</keyword>
<evidence type="ECO:0000256" key="5">
    <source>
        <dbReference type="ARBA" id="ARBA00023163"/>
    </source>
</evidence>
<gene>
    <name evidence="10" type="ORF">EZJ19_09765</name>
</gene>
<keyword evidence="11" id="KW-1185">Reference proteome</keyword>
<dbReference type="GO" id="GO:0006355">
    <property type="term" value="P:regulation of DNA-templated transcription"/>
    <property type="evidence" value="ECO:0007669"/>
    <property type="project" value="InterPro"/>
</dbReference>
<evidence type="ECO:0000256" key="1">
    <source>
        <dbReference type="ARBA" id="ARBA00022553"/>
    </source>
</evidence>
<dbReference type="AlphaFoldDB" id="A0A4R1BAI5"/>
<dbReference type="Proteomes" id="UP000295443">
    <property type="component" value="Unassembled WGS sequence"/>
</dbReference>
<protein>
    <submittedName>
        <fullName evidence="10">Response regulator transcription factor</fullName>
    </submittedName>
</protein>
<feature type="domain" description="HTH luxR-type" evidence="8">
    <location>
        <begin position="135"/>
        <end position="200"/>
    </location>
</feature>
<accession>A0A4R1BAI5</accession>
<dbReference type="FunFam" id="3.40.50.2300:FF:000018">
    <property type="entry name" value="DNA-binding transcriptional regulator NtrC"/>
    <property type="match status" value="1"/>
</dbReference>
<comment type="caution">
    <text evidence="10">The sequence shown here is derived from an EMBL/GenBank/DDBJ whole genome shotgun (WGS) entry which is preliminary data.</text>
</comment>
<keyword evidence="2" id="KW-0902">Two-component regulatory system</keyword>
<dbReference type="PROSITE" id="PS00622">
    <property type="entry name" value="HTH_LUXR_1"/>
    <property type="match status" value="1"/>
</dbReference>
<dbReference type="GO" id="GO:0000160">
    <property type="term" value="P:phosphorelay signal transduction system"/>
    <property type="evidence" value="ECO:0007669"/>
    <property type="project" value="UniProtKB-KW"/>
</dbReference>
<dbReference type="InterPro" id="IPR001789">
    <property type="entry name" value="Sig_transdc_resp-reg_receiver"/>
</dbReference>
<dbReference type="EMBL" id="SJZB01000035">
    <property type="protein sequence ID" value="TCJ13928.1"/>
    <property type="molecule type" value="Genomic_DNA"/>
</dbReference>
<evidence type="ECO:0000256" key="4">
    <source>
        <dbReference type="ARBA" id="ARBA00023125"/>
    </source>
</evidence>
<dbReference type="InterPro" id="IPR011006">
    <property type="entry name" value="CheY-like_superfamily"/>
</dbReference>
<keyword evidence="7" id="KW-0175">Coiled coil</keyword>
<dbReference type="Gene3D" id="3.40.50.2300">
    <property type="match status" value="1"/>
</dbReference>
<evidence type="ECO:0000256" key="2">
    <source>
        <dbReference type="ARBA" id="ARBA00023012"/>
    </source>
</evidence>
<evidence type="ECO:0000256" key="6">
    <source>
        <dbReference type="PROSITE-ProRule" id="PRU00169"/>
    </source>
</evidence>
<organism evidence="10 11">
    <name type="scientific">Parasulfuritortus cantonensis</name>
    <dbReference type="NCBI Taxonomy" id="2528202"/>
    <lineage>
        <taxon>Bacteria</taxon>
        <taxon>Pseudomonadati</taxon>
        <taxon>Pseudomonadota</taxon>
        <taxon>Betaproteobacteria</taxon>
        <taxon>Nitrosomonadales</taxon>
        <taxon>Thiobacillaceae</taxon>
        <taxon>Parasulfuritortus</taxon>
    </lineage>
</organism>
<dbReference type="InterPro" id="IPR036388">
    <property type="entry name" value="WH-like_DNA-bd_sf"/>
</dbReference>